<evidence type="ECO:0000259" key="2">
    <source>
        <dbReference type="Pfam" id="PF20766"/>
    </source>
</evidence>
<accession>A0ABD5Y754</accession>
<evidence type="ECO:0000313" key="4">
    <source>
        <dbReference type="Proteomes" id="UP001596432"/>
    </source>
</evidence>
<evidence type="ECO:0000313" key="3">
    <source>
        <dbReference type="EMBL" id="MFC7142161.1"/>
    </source>
</evidence>
<keyword evidence="4" id="KW-1185">Reference proteome</keyword>
<sequence length="200" mass="22048">MTDSDTRDGDDADDWPVHLSGVVESVVTTLGPNDRWNVAALGLHAGDPVTARTYGHTRTRRNFRERGAGYVQFTRNPIDFVDAALAIHEIDDPVLDSADAWVEVTAERTGSTTEGSTEVVTWRLDPVDSVVERRAVPTTNRGFYAVVEATVAASRLDVESYDTEALLERLAYFESVVETCGGDREREAFARIGDLVDAEW</sequence>
<dbReference type="InterPro" id="IPR049288">
    <property type="entry name" value="DUF447_C"/>
</dbReference>
<proteinExistence type="predicted"/>
<gene>
    <name evidence="3" type="ORF">ACFQMA_20280</name>
</gene>
<feature type="domain" description="DUF447" evidence="1">
    <location>
        <begin position="24"/>
        <end position="132"/>
    </location>
</feature>
<feature type="domain" description="DUF447" evidence="2">
    <location>
        <begin position="140"/>
        <end position="192"/>
    </location>
</feature>
<evidence type="ECO:0000259" key="1">
    <source>
        <dbReference type="Pfam" id="PF04289"/>
    </source>
</evidence>
<dbReference type="SUPFAM" id="SSF50475">
    <property type="entry name" value="FMN-binding split barrel"/>
    <property type="match status" value="1"/>
</dbReference>
<dbReference type="EMBL" id="JBHTAS010000001">
    <property type="protein sequence ID" value="MFC7142161.1"/>
    <property type="molecule type" value="Genomic_DNA"/>
</dbReference>
<comment type="caution">
    <text evidence="3">The sequence shown here is derived from an EMBL/GenBank/DDBJ whole genome shotgun (WGS) entry which is preliminary data.</text>
</comment>
<dbReference type="GeneID" id="78822496"/>
<dbReference type="InterPro" id="IPR007386">
    <property type="entry name" value="DUF447_N"/>
</dbReference>
<dbReference type="AlphaFoldDB" id="A0ABD5Y754"/>
<dbReference type="RefSeq" id="WP_274323232.1">
    <property type="nucleotide sequence ID" value="NZ_CP118158.1"/>
</dbReference>
<organism evidence="3 4">
    <name type="scientific">Halosimplex aquaticum</name>
    <dbReference type="NCBI Taxonomy" id="3026162"/>
    <lineage>
        <taxon>Archaea</taxon>
        <taxon>Methanobacteriati</taxon>
        <taxon>Methanobacteriota</taxon>
        <taxon>Stenosarchaea group</taxon>
        <taxon>Halobacteria</taxon>
        <taxon>Halobacteriales</taxon>
        <taxon>Haloarculaceae</taxon>
        <taxon>Halosimplex</taxon>
    </lineage>
</organism>
<dbReference type="InterPro" id="IPR012349">
    <property type="entry name" value="Split_barrel_FMN-bd"/>
</dbReference>
<protein>
    <submittedName>
        <fullName evidence="3">DUF447 domain-containing protein</fullName>
    </submittedName>
</protein>
<dbReference type="Gene3D" id="1.20.58.290">
    <property type="entry name" value="Hypothetical membrane protein ta0354_69_121"/>
    <property type="match status" value="1"/>
</dbReference>
<reference evidence="3 4" key="1">
    <citation type="journal article" date="2019" name="Int. J. Syst. Evol. Microbiol.">
        <title>The Global Catalogue of Microorganisms (GCM) 10K type strain sequencing project: providing services to taxonomists for standard genome sequencing and annotation.</title>
        <authorList>
            <consortium name="The Broad Institute Genomics Platform"/>
            <consortium name="The Broad Institute Genome Sequencing Center for Infectious Disease"/>
            <person name="Wu L."/>
            <person name="Ma J."/>
        </authorList>
    </citation>
    <scope>NUCLEOTIDE SEQUENCE [LARGE SCALE GENOMIC DNA]</scope>
    <source>
        <strain evidence="3 4">XZYJT29</strain>
    </source>
</reference>
<name>A0ABD5Y754_9EURY</name>
<dbReference type="Pfam" id="PF20766">
    <property type="entry name" value="DUF447_C"/>
    <property type="match status" value="1"/>
</dbReference>
<dbReference type="Gene3D" id="2.30.110.10">
    <property type="entry name" value="Electron Transport, Fmn-binding Protein, Chain A"/>
    <property type="match status" value="1"/>
</dbReference>
<dbReference type="Proteomes" id="UP001596432">
    <property type="component" value="Unassembled WGS sequence"/>
</dbReference>
<dbReference type="Pfam" id="PF04289">
    <property type="entry name" value="DUF447_N"/>
    <property type="match status" value="1"/>
</dbReference>